<name>A0A828YZH8_9LEPT</name>
<accession>A0A828YZH8</accession>
<dbReference type="EMBL" id="AFLV02000043">
    <property type="protein sequence ID" value="EKR64328.1"/>
    <property type="molecule type" value="Genomic_DNA"/>
</dbReference>
<dbReference type="Proteomes" id="UP000001338">
    <property type="component" value="Unassembled WGS sequence"/>
</dbReference>
<evidence type="ECO:0000313" key="2">
    <source>
        <dbReference type="Proteomes" id="UP000001338"/>
    </source>
</evidence>
<dbReference type="AlphaFoldDB" id="A0A828YZH8"/>
<comment type="caution">
    <text evidence="1">The sequence shown here is derived from an EMBL/GenBank/DDBJ whole genome shotgun (WGS) entry which is preliminary data.</text>
</comment>
<proteinExistence type="predicted"/>
<organism evidence="1 2">
    <name type="scientific">Leptospira weilii str. 2006001853</name>
    <dbReference type="NCBI Taxonomy" id="1001589"/>
    <lineage>
        <taxon>Bacteria</taxon>
        <taxon>Pseudomonadati</taxon>
        <taxon>Spirochaetota</taxon>
        <taxon>Spirochaetia</taxon>
        <taxon>Leptospirales</taxon>
        <taxon>Leptospiraceae</taxon>
        <taxon>Leptospira</taxon>
    </lineage>
</organism>
<gene>
    <name evidence="1" type="ORF">LEP1GSC036_4813</name>
</gene>
<reference evidence="1 2" key="1">
    <citation type="submission" date="2012-10" db="EMBL/GenBank/DDBJ databases">
        <authorList>
            <person name="Harkins D.M."/>
            <person name="Durkin A.S."/>
            <person name="Brinkac L.M."/>
            <person name="Haft D.H."/>
            <person name="Selengut J.D."/>
            <person name="Sanka R."/>
            <person name="DePew J."/>
            <person name="Purushe J."/>
            <person name="Whelen A.C."/>
            <person name="Vinetz J.M."/>
            <person name="Sutton G.G."/>
            <person name="Nierman W.C."/>
            <person name="Fouts D.E."/>
        </authorList>
    </citation>
    <scope>NUCLEOTIDE SEQUENCE [LARGE SCALE GENOMIC DNA]</scope>
    <source>
        <strain evidence="1 2">2006001853</strain>
    </source>
</reference>
<evidence type="ECO:0000313" key="1">
    <source>
        <dbReference type="EMBL" id="EKR64328.1"/>
    </source>
</evidence>
<sequence>MNCVLYIFGLKIWDFRTRFKTFETTTTFAKAFTMKQYFP</sequence>
<protein>
    <submittedName>
        <fullName evidence="1">Uncharacterized protein</fullName>
    </submittedName>
</protein>